<dbReference type="OrthoDB" id="9782229at2"/>
<sequence length="144" mass="15765">MLSACQSKPQGLTAEQIAVLKQQGFSLTSEGWELGLNAKVLFGNNQDTLSPQSQKTLETLSRELIRVGLVKVNLDGYTDDYGDDKYNEDLSLRRANTVATAFSNAGMPRANIHTRGMGKRNPVASNKTQVGRAENRRVTVIIVV</sequence>
<organism evidence="5 6">
    <name type="scientific">Ewingella americana</name>
    <dbReference type="NCBI Taxonomy" id="41202"/>
    <lineage>
        <taxon>Bacteria</taxon>
        <taxon>Pseudomonadati</taxon>
        <taxon>Pseudomonadota</taxon>
        <taxon>Gammaproteobacteria</taxon>
        <taxon>Enterobacterales</taxon>
        <taxon>Yersiniaceae</taxon>
        <taxon>Ewingella</taxon>
    </lineage>
</organism>
<evidence type="ECO:0000313" key="5">
    <source>
        <dbReference type="EMBL" id="TPG62233.1"/>
    </source>
</evidence>
<reference evidence="5 6" key="1">
    <citation type="journal article" date="2019" name="Environ. Microbiol.">
        <title>Species interactions and distinct microbial communities in high Arctic permafrost affected cryosols are associated with the CH4 and CO2 gas fluxes.</title>
        <authorList>
            <person name="Altshuler I."/>
            <person name="Hamel J."/>
            <person name="Turney S."/>
            <person name="Magnuson E."/>
            <person name="Levesque R."/>
            <person name="Greer C."/>
            <person name="Whyte L.G."/>
        </authorList>
    </citation>
    <scope>NUCLEOTIDE SEQUENCE [LARGE SCALE GENOMIC DNA]</scope>
    <source>
        <strain evidence="5 6">E4</strain>
    </source>
</reference>
<dbReference type="AlphaFoldDB" id="A0A502GMY4"/>
<dbReference type="Pfam" id="PF00691">
    <property type="entry name" value="OmpA"/>
    <property type="match status" value="1"/>
</dbReference>
<dbReference type="InterPro" id="IPR006664">
    <property type="entry name" value="OMP_bac"/>
</dbReference>
<dbReference type="SUPFAM" id="SSF103088">
    <property type="entry name" value="OmpA-like"/>
    <property type="match status" value="1"/>
</dbReference>
<dbReference type="PROSITE" id="PS51123">
    <property type="entry name" value="OMPA_2"/>
    <property type="match status" value="1"/>
</dbReference>
<evidence type="ECO:0000256" key="2">
    <source>
        <dbReference type="ARBA" id="ARBA00023136"/>
    </source>
</evidence>
<proteinExistence type="predicted"/>
<accession>A0A502GMY4</accession>
<gene>
    <name evidence="5" type="ORF">EAH77_11090</name>
</gene>
<dbReference type="PANTHER" id="PTHR30329:SF17">
    <property type="entry name" value="LIPOPROTEIN YFIB-RELATED"/>
    <property type="match status" value="1"/>
</dbReference>
<dbReference type="PRINTS" id="PR01021">
    <property type="entry name" value="OMPADOMAIN"/>
</dbReference>
<name>A0A502GMY4_9GAMM</name>
<evidence type="ECO:0000313" key="6">
    <source>
        <dbReference type="Proteomes" id="UP000317663"/>
    </source>
</evidence>
<evidence type="ECO:0000256" key="3">
    <source>
        <dbReference type="PROSITE-ProRule" id="PRU00473"/>
    </source>
</evidence>
<feature type="domain" description="OmpA-like" evidence="4">
    <location>
        <begin position="30"/>
        <end position="144"/>
    </location>
</feature>
<dbReference type="Gene3D" id="3.30.1330.60">
    <property type="entry name" value="OmpA-like domain"/>
    <property type="match status" value="1"/>
</dbReference>
<dbReference type="PANTHER" id="PTHR30329">
    <property type="entry name" value="STATOR ELEMENT OF FLAGELLAR MOTOR COMPLEX"/>
    <property type="match status" value="1"/>
</dbReference>
<keyword evidence="6" id="KW-1185">Reference proteome</keyword>
<comment type="subcellular location">
    <subcellularLocation>
        <location evidence="1">Cell outer membrane</location>
    </subcellularLocation>
</comment>
<evidence type="ECO:0000259" key="4">
    <source>
        <dbReference type="PROSITE" id="PS51123"/>
    </source>
</evidence>
<dbReference type="EMBL" id="RCZD01000005">
    <property type="protein sequence ID" value="TPG62233.1"/>
    <property type="molecule type" value="Genomic_DNA"/>
</dbReference>
<dbReference type="PRINTS" id="PR01023">
    <property type="entry name" value="NAFLGMOTY"/>
</dbReference>
<dbReference type="GO" id="GO:0009279">
    <property type="term" value="C:cell outer membrane"/>
    <property type="evidence" value="ECO:0007669"/>
    <property type="project" value="UniProtKB-SubCell"/>
</dbReference>
<dbReference type="CDD" id="cd07185">
    <property type="entry name" value="OmpA_C-like"/>
    <property type="match status" value="1"/>
</dbReference>
<protein>
    <recommendedName>
        <fullName evidence="4">OmpA-like domain-containing protein</fullName>
    </recommendedName>
</protein>
<evidence type="ECO:0000256" key="1">
    <source>
        <dbReference type="ARBA" id="ARBA00004442"/>
    </source>
</evidence>
<keyword evidence="2 3" id="KW-0472">Membrane</keyword>
<comment type="caution">
    <text evidence="5">The sequence shown here is derived from an EMBL/GenBank/DDBJ whole genome shotgun (WGS) entry which is preliminary data.</text>
</comment>
<dbReference type="InterPro" id="IPR050330">
    <property type="entry name" value="Bact_OuterMem_StrucFunc"/>
</dbReference>
<dbReference type="InterPro" id="IPR036737">
    <property type="entry name" value="OmpA-like_sf"/>
</dbReference>
<dbReference type="InterPro" id="IPR006665">
    <property type="entry name" value="OmpA-like"/>
</dbReference>
<dbReference type="Proteomes" id="UP000317663">
    <property type="component" value="Unassembled WGS sequence"/>
</dbReference>